<dbReference type="AlphaFoldDB" id="A0A1H9JSI7"/>
<dbReference type="Gene3D" id="3.30.70.1230">
    <property type="entry name" value="Nucleotide cyclase"/>
    <property type="match status" value="1"/>
</dbReference>
<dbReference type="GO" id="GO:0006171">
    <property type="term" value="P:cAMP biosynthetic process"/>
    <property type="evidence" value="ECO:0007669"/>
    <property type="project" value="TreeGrafter"/>
</dbReference>
<dbReference type="EMBL" id="FOFS01000012">
    <property type="protein sequence ID" value="SEQ89758.1"/>
    <property type="molecule type" value="Genomic_DNA"/>
</dbReference>
<evidence type="ECO:0000256" key="1">
    <source>
        <dbReference type="SAM" id="Phobius"/>
    </source>
</evidence>
<dbReference type="OrthoDB" id="9806704at2"/>
<evidence type="ECO:0000259" key="2">
    <source>
        <dbReference type="PROSITE" id="PS50125"/>
    </source>
</evidence>
<reference evidence="3 4" key="1">
    <citation type="submission" date="2016-10" db="EMBL/GenBank/DDBJ databases">
        <authorList>
            <person name="de Groot N.N."/>
        </authorList>
    </citation>
    <scope>NUCLEOTIDE SEQUENCE [LARGE SCALE GENOMIC DNA]</scope>
    <source>
        <strain evidence="3 4">DSM 25927</strain>
    </source>
</reference>
<dbReference type="CDD" id="cd07302">
    <property type="entry name" value="CHD"/>
    <property type="match status" value="1"/>
</dbReference>
<feature type="transmembrane region" description="Helical" evidence="1">
    <location>
        <begin position="178"/>
        <end position="194"/>
    </location>
</feature>
<evidence type="ECO:0000313" key="4">
    <source>
        <dbReference type="Proteomes" id="UP000199233"/>
    </source>
</evidence>
<feature type="transmembrane region" description="Helical" evidence="1">
    <location>
        <begin position="61"/>
        <end position="83"/>
    </location>
</feature>
<sequence>MFDATAYLIVSLVALGMGLAFVSADRDSPTSRALAAAFIFLGLSLSLNVVLPATAPIPVDAWWAGLLALPEAGVIVTVLEWLLRVRRMLPVPDGMDSRFGDRVLRSGQIGGLLYAVLSLLWPQVRLRDFLHAGLTADNLLAPGFWLFALPVMYAIIAGLAGIILLLARRPDPAERMRVLAMAGAVPFIAAGAVLSLKFAAISVSVGELIFLIGATHYHVLQGQRGQFMSRFLSPQVAKLVAEKGLDQAMQENLREISVVCCDLRGFTPYAAAQPSTQVLQVLREYYDAVGAVVSEYGATIKDFAGDGILILVGAPLPVPYHARRALDMAARIRAVGLQLTPRWSSATHPLGIGVGVATGMVTVGVIGSASRLEYTAVGSAVNLASRLCEQAGNGEILLDARTAELAGLQALQQRGHMPVKGFSEPVLRYALPD</sequence>
<dbReference type="PANTHER" id="PTHR43081:SF20">
    <property type="entry name" value="TWO-COMPONENT RESPONSE REGULATOR"/>
    <property type="match status" value="1"/>
</dbReference>
<keyword evidence="4" id="KW-1185">Reference proteome</keyword>
<dbReference type="PANTHER" id="PTHR43081">
    <property type="entry name" value="ADENYLATE CYCLASE, TERMINAL-DIFFERENTIATION SPECIFIC-RELATED"/>
    <property type="match status" value="1"/>
</dbReference>
<proteinExistence type="predicted"/>
<dbReference type="Proteomes" id="UP000199233">
    <property type="component" value="Unassembled WGS sequence"/>
</dbReference>
<accession>A0A1H9JSI7</accession>
<keyword evidence="1" id="KW-1133">Transmembrane helix</keyword>
<organism evidence="3 4">
    <name type="scientific">Solimonas aquatica</name>
    <dbReference type="NCBI Taxonomy" id="489703"/>
    <lineage>
        <taxon>Bacteria</taxon>
        <taxon>Pseudomonadati</taxon>
        <taxon>Pseudomonadota</taxon>
        <taxon>Gammaproteobacteria</taxon>
        <taxon>Nevskiales</taxon>
        <taxon>Nevskiaceae</taxon>
        <taxon>Solimonas</taxon>
    </lineage>
</organism>
<feature type="transmembrane region" description="Helical" evidence="1">
    <location>
        <begin position="6"/>
        <end position="22"/>
    </location>
</feature>
<keyword evidence="1" id="KW-0812">Transmembrane</keyword>
<feature type="domain" description="Guanylate cyclase" evidence="2">
    <location>
        <begin position="257"/>
        <end position="388"/>
    </location>
</feature>
<evidence type="ECO:0000313" key="3">
    <source>
        <dbReference type="EMBL" id="SEQ89758.1"/>
    </source>
</evidence>
<dbReference type="RefSeq" id="WP_093287963.1">
    <property type="nucleotide sequence ID" value="NZ_FOFS01000012.1"/>
</dbReference>
<keyword evidence="1" id="KW-0472">Membrane</keyword>
<feature type="transmembrane region" description="Helical" evidence="1">
    <location>
        <begin position="144"/>
        <end position="166"/>
    </location>
</feature>
<gene>
    <name evidence="3" type="ORF">SAMN04488038_11254</name>
</gene>
<dbReference type="Pfam" id="PF00211">
    <property type="entry name" value="Guanylate_cyc"/>
    <property type="match status" value="1"/>
</dbReference>
<dbReference type="InterPro" id="IPR029787">
    <property type="entry name" value="Nucleotide_cyclase"/>
</dbReference>
<dbReference type="InterPro" id="IPR050697">
    <property type="entry name" value="Adenylyl/Guanylyl_Cyclase_3/4"/>
</dbReference>
<dbReference type="STRING" id="489703.SAMN04488038_11254"/>
<dbReference type="SMART" id="SM00044">
    <property type="entry name" value="CYCc"/>
    <property type="match status" value="1"/>
</dbReference>
<dbReference type="GO" id="GO:0004016">
    <property type="term" value="F:adenylate cyclase activity"/>
    <property type="evidence" value="ECO:0007669"/>
    <property type="project" value="UniProtKB-ARBA"/>
</dbReference>
<protein>
    <submittedName>
        <fullName evidence="3">Adenylate cyclase, class 3</fullName>
    </submittedName>
</protein>
<dbReference type="GO" id="GO:0035556">
    <property type="term" value="P:intracellular signal transduction"/>
    <property type="evidence" value="ECO:0007669"/>
    <property type="project" value="InterPro"/>
</dbReference>
<dbReference type="PROSITE" id="PS50125">
    <property type="entry name" value="GUANYLATE_CYCLASE_2"/>
    <property type="match status" value="1"/>
</dbReference>
<name>A0A1H9JSI7_9GAMM</name>
<dbReference type="InterPro" id="IPR001054">
    <property type="entry name" value="A/G_cyclase"/>
</dbReference>
<feature type="transmembrane region" description="Helical" evidence="1">
    <location>
        <begin position="103"/>
        <end position="124"/>
    </location>
</feature>
<feature type="transmembrane region" description="Helical" evidence="1">
    <location>
        <begin position="34"/>
        <end position="55"/>
    </location>
</feature>
<dbReference type="SUPFAM" id="SSF55073">
    <property type="entry name" value="Nucleotide cyclase"/>
    <property type="match status" value="1"/>
</dbReference>